<evidence type="ECO:0000259" key="5">
    <source>
        <dbReference type="Pfam" id="PF00501"/>
    </source>
</evidence>
<dbReference type="GO" id="GO:0005524">
    <property type="term" value="F:ATP binding"/>
    <property type="evidence" value="ECO:0007669"/>
    <property type="project" value="UniProtKB-KW"/>
</dbReference>
<feature type="domain" description="AMP-dependent synthetase/ligase" evidence="5">
    <location>
        <begin position="40"/>
        <end position="415"/>
    </location>
</feature>
<dbReference type="SUPFAM" id="SSF56801">
    <property type="entry name" value="Acetyl-CoA synthetase-like"/>
    <property type="match status" value="1"/>
</dbReference>
<keyword evidence="4" id="KW-0067">ATP-binding</keyword>
<dbReference type="GO" id="GO:0006637">
    <property type="term" value="P:acyl-CoA metabolic process"/>
    <property type="evidence" value="ECO:0007669"/>
    <property type="project" value="TreeGrafter"/>
</dbReference>
<dbReference type="GO" id="GO:0004321">
    <property type="term" value="F:fatty-acyl-CoA synthase activity"/>
    <property type="evidence" value="ECO:0007669"/>
    <property type="project" value="TreeGrafter"/>
</dbReference>
<dbReference type="AlphaFoldDB" id="A0A9E7RRG8"/>
<dbReference type="CDD" id="cd05970">
    <property type="entry name" value="MACS_AAE_MA_like"/>
    <property type="match status" value="1"/>
</dbReference>
<dbReference type="PANTHER" id="PTHR43605">
    <property type="entry name" value="ACYL-COENZYME A SYNTHETASE"/>
    <property type="match status" value="1"/>
</dbReference>
<organism evidence="7">
    <name type="scientific">Methanothermobacter wolfeii</name>
    <name type="common">Methanobacterium wolfei</name>
    <dbReference type="NCBI Taxonomy" id="145261"/>
    <lineage>
        <taxon>Archaea</taxon>
        <taxon>Methanobacteriati</taxon>
        <taxon>Methanobacteriota</taxon>
        <taxon>Methanomada group</taxon>
        <taxon>Methanobacteria</taxon>
        <taxon>Methanobacteriales</taxon>
        <taxon>Methanobacteriaceae</taxon>
        <taxon>Methanothermobacter</taxon>
    </lineage>
</organism>
<name>A0A9E7RRG8_METWO</name>
<keyword evidence="3" id="KW-0547">Nucleotide-binding</keyword>
<dbReference type="Pfam" id="PF13193">
    <property type="entry name" value="AMP-binding_C"/>
    <property type="match status" value="1"/>
</dbReference>
<dbReference type="RefSeq" id="WP_261599384.1">
    <property type="nucleotide sequence ID" value="NZ_CP104550.1"/>
</dbReference>
<dbReference type="Gene3D" id="3.40.50.12780">
    <property type="entry name" value="N-terminal domain of ligase-like"/>
    <property type="match status" value="1"/>
</dbReference>
<evidence type="ECO:0000256" key="3">
    <source>
        <dbReference type="ARBA" id="ARBA00022741"/>
    </source>
</evidence>
<evidence type="ECO:0000256" key="1">
    <source>
        <dbReference type="ARBA" id="ARBA00006432"/>
    </source>
</evidence>
<dbReference type="InterPro" id="IPR025110">
    <property type="entry name" value="AMP-bd_C"/>
</dbReference>
<keyword evidence="2" id="KW-0436">Ligase</keyword>
<evidence type="ECO:0000313" key="7">
    <source>
        <dbReference type="EMBL" id="UXH31001.1"/>
    </source>
</evidence>
<dbReference type="InterPro" id="IPR045851">
    <property type="entry name" value="AMP-bd_C_sf"/>
</dbReference>
<comment type="similarity">
    <text evidence="1">Belongs to the ATP-dependent AMP-binding enzyme family.</text>
</comment>
<accession>A0A9E7RRG8</accession>
<gene>
    <name evidence="7" type="ORF">N5910_05490</name>
</gene>
<dbReference type="InterPro" id="IPR051087">
    <property type="entry name" value="Mitochondrial_ACSM"/>
</dbReference>
<protein>
    <submittedName>
        <fullName evidence="7">AMP-binding protein</fullName>
    </submittedName>
</protein>
<dbReference type="Gene3D" id="3.30.300.30">
    <property type="match status" value="1"/>
</dbReference>
<sequence length="561" mass="64222">MTSLINEFVNRVEFDSYEDFHENFRIKVPENFNFAYDVVDRYAEMEPEKTAIVWCNDSGDEKRITFRELREKSERTANFFIREGIKKGDTVMLTLKARYDFWYCLLGLHRIGAIAIPATHMLKEKDIIYRIHEADIKMVVCIAENGVPEVFDTAINELGADVKRVIVGETDRDGWLNLRSELEVVPSEFRKPEGDEYPGGSDTLLVYFSSGTTGMPKMIEHDHTYPLGHIITAKYWQNVREDGLHYTVADTGWAKAMWGQIYGQWIAGSAVFVYDYDRFDPEKMLEKLEKYDITTFCAPPTIYRFLIKEDLSRYDLSGIEYAVTAGEPLNPEVFNRFREHTGLKLMEGFGQTECVVCIANFPWMEPKPGSMGKPSPGYRIELVDRDCSPVDVGEEGEIVIDTSSGKPIGLFNGYYRNPEKTSEVWHDGYYHTGDTAWMDEDGYMWFVGRTDDIIKSSGYRIGPFEVESAIISHPSVLECAVTGYPDPIRGQVVKATIVLAKGYEPSEELKKEIQDHVKRVTAPYKYPRIVEFVDELPKTISGKIRRVEIREHDLEGDGGNQ</sequence>
<proteinExistence type="inferred from homology"/>
<dbReference type="InterPro" id="IPR020845">
    <property type="entry name" value="AMP-binding_CS"/>
</dbReference>
<dbReference type="EMBL" id="CP104550">
    <property type="protein sequence ID" value="UXH31001.1"/>
    <property type="molecule type" value="Genomic_DNA"/>
</dbReference>
<dbReference type="Proteomes" id="UP001065373">
    <property type="component" value="Chromosome"/>
</dbReference>
<dbReference type="GO" id="GO:0006633">
    <property type="term" value="P:fatty acid biosynthetic process"/>
    <property type="evidence" value="ECO:0007669"/>
    <property type="project" value="TreeGrafter"/>
</dbReference>
<dbReference type="Pfam" id="PF00501">
    <property type="entry name" value="AMP-binding"/>
    <property type="match status" value="1"/>
</dbReference>
<reference evidence="7" key="1">
    <citation type="submission" date="2022-09" db="EMBL/GenBank/DDBJ databases">
        <title>Characterization of three MwoI isoschizomers from sequenced genome and metagenomes.</title>
        <authorList>
            <person name="Fomenkov A."/>
            <person name="Xu S.Y."/>
            <person name="Roberts R.J."/>
        </authorList>
    </citation>
    <scope>NUCLEOTIDE SEQUENCE</scope>
    <source>
        <strain evidence="7">DSM 2970</strain>
    </source>
</reference>
<dbReference type="InterPro" id="IPR042099">
    <property type="entry name" value="ANL_N_sf"/>
</dbReference>
<dbReference type="InterPro" id="IPR000873">
    <property type="entry name" value="AMP-dep_synth/lig_dom"/>
</dbReference>
<feature type="domain" description="AMP-binding enzyme C-terminal" evidence="6">
    <location>
        <begin position="465"/>
        <end position="543"/>
    </location>
</feature>
<evidence type="ECO:0000256" key="4">
    <source>
        <dbReference type="ARBA" id="ARBA00022840"/>
    </source>
</evidence>
<dbReference type="GO" id="GO:0016405">
    <property type="term" value="F:CoA-ligase activity"/>
    <property type="evidence" value="ECO:0007669"/>
    <property type="project" value="UniProtKB-ARBA"/>
</dbReference>
<dbReference type="PROSITE" id="PS00455">
    <property type="entry name" value="AMP_BINDING"/>
    <property type="match status" value="1"/>
</dbReference>
<dbReference type="GO" id="GO:0015645">
    <property type="term" value="F:fatty acid ligase activity"/>
    <property type="evidence" value="ECO:0007669"/>
    <property type="project" value="TreeGrafter"/>
</dbReference>
<dbReference type="PANTHER" id="PTHR43605:SF10">
    <property type="entry name" value="ACYL-COA SYNTHETASE MEDIUM CHAIN FAMILY MEMBER 3"/>
    <property type="match status" value="1"/>
</dbReference>
<dbReference type="FunFam" id="3.30.300.30:FF:000005">
    <property type="entry name" value="Acyl-coenzyme A synthetase ACSM5, mitochondrial"/>
    <property type="match status" value="1"/>
</dbReference>
<evidence type="ECO:0000259" key="6">
    <source>
        <dbReference type="Pfam" id="PF13193"/>
    </source>
</evidence>
<dbReference type="GeneID" id="75106684"/>
<evidence type="ECO:0000256" key="2">
    <source>
        <dbReference type="ARBA" id="ARBA00022598"/>
    </source>
</evidence>